<dbReference type="RefSeq" id="WP_165142128.1">
    <property type="nucleotide sequence ID" value="NZ_JAALLT010000003.1"/>
</dbReference>
<feature type="region of interest" description="Phosphopantothenoylcysteine decarboxylase" evidence="3">
    <location>
        <begin position="1"/>
        <end position="195"/>
    </location>
</feature>
<dbReference type="GO" id="GO:0071513">
    <property type="term" value="C:phosphopantothenoylcysteine decarboxylase complex"/>
    <property type="evidence" value="ECO:0007669"/>
    <property type="project" value="TreeGrafter"/>
</dbReference>
<reference evidence="7 8" key="1">
    <citation type="submission" date="2020-02" db="EMBL/GenBank/DDBJ databases">
        <title>Balneolaceae bacterium YR4-1, complete genome.</title>
        <authorList>
            <person name="Li Y."/>
            <person name="Wu S."/>
        </authorList>
    </citation>
    <scope>NUCLEOTIDE SEQUENCE [LARGE SCALE GENOMIC DNA]</scope>
    <source>
        <strain evidence="7 8">YR4-1</strain>
    </source>
</reference>
<dbReference type="GO" id="GO:0015937">
    <property type="term" value="P:coenzyme A biosynthetic process"/>
    <property type="evidence" value="ECO:0007669"/>
    <property type="project" value="UniProtKB-UniRule"/>
</dbReference>
<dbReference type="PANTHER" id="PTHR14359">
    <property type="entry name" value="HOMO-OLIGOMERIC FLAVIN CONTAINING CYS DECARBOXYLASE FAMILY"/>
    <property type="match status" value="1"/>
</dbReference>
<dbReference type="NCBIfam" id="TIGR00521">
    <property type="entry name" value="coaBC_dfp"/>
    <property type="match status" value="1"/>
</dbReference>
<dbReference type="EC" id="4.1.1.36" evidence="3"/>
<dbReference type="Gene3D" id="3.40.50.1950">
    <property type="entry name" value="Flavin prenyltransferase-like"/>
    <property type="match status" value="1"/>
</dbReference>
<dbReference type="InterPro" id="IPR005252">
    <property type="entry name" value="CoaBC"/>
</dbReference>
<comment type="function">
    <text evidence="3">Catalyzes two sequential steps in the biosynthesis of coenzyme A. In the first step cysteine is conjugated to 4'-phosphopantothenate to form 4-phosphopantothenoylcysteine. In the second step the latter compound is decarboxylated to form 4'-phosphopantotheine.</text>
</comment>
<evidence type="ECO:0000256" key="1">
    <source>
        <dbReference type="ARBA" id="ARBA00022793"/>
    </source>
</evidence>
<keyword evidence="3" id="KW-0479">Metal-binding</keyword>
<keyword evidence="3 4" id="KW-0288">FMN</keyword>
<dbReference type="AlphaFoldDB" id="A0A6M1SXU5"/>
<evidence type="ECO:0000256" key="3">
    <source>
        <dbReference type="HAMAP-Rule" id="MF_02225"/>
    </source>
</evidence>
<feature type="region of interest" description="Phosphopantothenate--cysteine ligase" evidence="3">
    <location>
        <begin position="196"/>
        <end position="402"/>
    </location>
</feature>
<evidence type="ECO:0000259" key="5">
    <source>
        <dbReference type="Pfam" id="PF02441"/>
    </source>
</evidence>
<keyword evidence="3 4" id="KW-0436">Ligase</keyword>
<keyword evidence="2 3" id="KW-0456">Lyase</keyword>
<dbReference type="Gene3D" id="3.40.50.10300">
    <property type="entry name" value="CoaB-like"/>
    <property type="match status" value="1"/>
</dbReference>
<dbReference type="InterPro" id="IPR007085">
    <property type="entry name" value="DNA/pantothenate-metab_flavo_C"/>
</dbReference>
<organism evidence="7 8">
    <name type="scientific">Halalkalibaculum roseum</name>
    <dbReference type="NCBI Taxonomy" id="2709311"/>
    <lineage>
        <taxon>Bacteria</taxon>
        <taxon>Pseudomonadati</taxon>
        <taxon>Balneolota</taxon>
        <taxon>Balneolia</taxon>
        <taxon>Balneolales</taxon>
        <taxon>Balneolaceae</taxon>
        <taxon>Halalkalibaculum</taxon>
    </lineage>
</organism>
<sequence>MLSGKRIILGITGGIAAYKAAFLLRAYQKEGAEVRVTMTPSATRFVGVETISSLSKHEVAIEIFPESGNQPDSWTRHIQWGEWADLFVIAPCTANTLAKIAHGISDNMLTSTVLAARCPLLICPTMDGEMYQAAATKRNLKILSDFGYHLLEPEEGYLASGLEGKGRLPDPESILEKSSAILSKKKDNGPLSGKSVLVTAGPTREHIDPVRFISNPSSGKMGFAMAKAARDMGADVTLIHGPVSIEPPKGIRTLKFESTQDLFEKVKEHADHDVIIMAAAVSDFSPAKYEAQKIKKEKATPEIKLERTTDILAWLGSQRKEGQTLIGFAMETENLLENARKKLEKKNVAWIAANSLSDSDSGFEVDTNSIELLSKEDRHSFKGTKEKVARQMLQHIFGKQAG</sequence>
<dbReference type="EC" id="6.3.2.5" evidence="3"/>
<feature type="binding site" evidence="3">
    <location>
        <position position="342"/>
    </location>
    <ligand>
        <name>CTP</name>
        <dbReference type="ChEBI" id="CHEBI:37563"/>
    </ligand>
</feature>
<evidence type="ECO:0000313" key="7">
    <source>
        <dbReference type="EMBL" id="NGP77098.1"/>
    </source>
</evidence>
<comment type="pathway">
    <text evidence="3 4">Cofactor biosynthesis; coenzyme A biosynthesis; CoA from (R)-pantothenate: step 2/5.</text>
</comment>
<dbReference type="GO" id="GO:0015941">
    <property type="term" value="P:pantothenate catabolic process"/>
    <property type="evidence" value="ECO:0007669"/>
    <property type="project" value="InterPro"/>
</dbReference>
<dbReference type="GO" id="GO:0010181">
    <property type="term" value="F:FMN binding"/>
    <property type="evidence" value="ECO:0007669"/>
    <property type="project" value="UniProtKB-UniRule"/>
</dbReference>
<feature type="binding site" evidence="3">
    <location>
        <position position="293"/>
    </location>
    <ligand>
        <name>CTP</name>
        <dbReference type="ChEBI" id="CHEBI:37563"/>
    </ligand>
</feature>
<keyword evidence="3" id="KW-0460">Magnesium</keyword>
<comment type="cofactor">
    <cofactor evidence="3">
        <name>FMN</name>
        <dbReference type="ChEBI" id="CHEBI:58210"/>
    </cofactor>
    <text evidence="3">Binds 1 FMN per subunit.</text>
</comment>
<gene>
    <name evidence="3 7" type="primary">coaBC</name>
    <name evidence="7" type="ORF">G3570_10670</name>
</gene>
<comment type="catalytic activity">
    <reaction evidence="3 4">
        <text>(R)-4'-phosphopantothenate + L-cysteine + CTP = N-[(R)-4-phosphopantothenoyl]-L-cysteine + CMP + diphosphate + H(+)</text>
        <dbReference type="Rhea" id="RHEA:19397"/>
        <dbReference type="ChEBI" id="CHEBI:10986"/>
        <dbReference type="ChEBI" id="CHEBI:15378"/>
        <dbReference type="ChEBI" id="CHEBI:33019"/>
        <dbReference type="ChEBI" id="CHEBI:35235"/>
        <dbReference type="ChEBI" id="CHEBI:37563"/>
        <dbReference type="ChEBI" id="CHEBI:59458"/>
        <dbReference type="ChEBI" id="CHEBI:60377"/>
        <dbReference type="EC" id="6.3.2.5"/>
    </reaction>
</comment>
<feature type="binding site" evidence="3">
    <location>
        <position position="328"/>
    </location>
    <ligand>
        <name>CTP</name>
        <dbReference type="ChEBI" id="CHEBI:37563"/>
    </ligand>
</feature>
<dbReference type="SUPFAM" id="SSF102645">
    <property type="entry name" value="CoaB-like"/>
    <property type="match status" value="1"/>
</dbReference>
<evidence type="ECO:0000256" key="4">
    <source>
        <dbReference type="RuleBase" id="RU364078"/>
    </source>
</evidence>
<dbReference type="Pfam" id="PF02441">
    <property type="entry name" value="Flavoprotein"/>
    <property type="match status" value="1"/>
</dbReference>
<dbReference type="GO" id="GO:0046872">
    <property type="term" value="F:metal ion binding"/>
    <property type="evidence" value="ECO:0007669"/>
    <property type="project" value="UniProtKB-KW"/>
</dbReference>
<comment type="pathway">
    <text evidence="3 4">Cofactor biosynthesis; coenzyme A biosynthesis; CoA from (R)-pantothenate: step 3/5.</text>
</comment>
<keyword evidence="8" id="KW-1185">Reference proteome</keyword>
<keyword evidence="1 3" id="KW-0210">Decarboxylase</keyword>
<dbReference type="HAMAP" id="MF_02225">
    <property type="entry name" value="CoaBC"/>
    <property type="match status" value="1"/>
</dbReference>
<dbReference type="Proteomes" id="UP000473278">
    <property type="component" value="Unassembled WGS sequence"/>
</dbReference>
<keyword evidence="3 4" id="KW-0285">Flavoprotein</keyword>
<name>A0A6M1SXU5_9BACT</name>
<dbReference type="UniPathway" id="UPA00241">
    <property type="reaction ID" value="UER00353"/>
</dbReference>
<dbReference type="SUPFAM" id="SSF52507">
    <property type="entry name" value="Homo-oligomeric flavin-containing Cys decarboxylases, HFCD"/>
    <property type="match status" value="1"/>
</dbReference>
<comment type="catalytic activity">
    <reaction evidence="3 4">
        <text>N-[(R)-4-phosphopantothenoyl]-L-cysteine + H(+) = (R)-4'-phosphopantetheine + CO2</text>
        <dbReference type="Rhea" id="RHEA:16793"/>
        <dbReference type="ChEBI" id="CHEBI:15378"/>
        <dbReference type="ChEBI" id="CHEBI:16526"/>
        <dbReference type="ChEBI" id="CHEBI:59458"/>
        <dbReference type="ChEBI" id="CHEBI:61723"/>
        <dbReference type="EC" id="4.1.1.36"/>
    </reaction>
</comment>
<dbReference type="PANTHER" id="PTHR14359:SF6">
    <property type="entry name" value="PHOSPHOPANTOTHENOYLCYSTEINE DECARBOXYLASE"/>
    <property type="match status" value="1"/>
</dbReference>
<comment type="cofactor">
    <cofactor evidence="3">
        <name>Mg(2+)</name>
        <dbReference type="ChEBI" id="CHEBI:18420"/>
    </cofactor>
</comment>
<comment type="caution">
    <text evidence="3">Lacks conserved residue(s) required for the propagation of feature annotation.</text>
</comment>
<dbReference type="Pfam" id="PF04127">
    <property type="entry name" value="DFP"/>
    <property type="match status" value="1"/>
</dbReference>
<feature type="binding site" evidence="3">
    <location>
        <position position="283"/>
    </location>
    <ligand>
        <name>CTP</name>
        <dbReference type="ChEBI" id="CHEBI:37563"/>
    </ligand>
</feature>
<evidence type="ECO:0000256" key="2">
    <source>
        <dbReference type="ARBA" id="ARBA00023239"/>
    </source>
</evidence>
<comment type="similarity">
    <text evidence="3 4">In the C-terminal section; belongs to the PPC synthetase family.</text>
</comment>
<dbReference type="InterPro" id="IPR035929">
    <property type="entry name" value="CoaB-like_sf"/>
</dbReference>
<dbReference type="InterPro" id="IPR003382">
    <property type="entry name" value="Flavoprotein"/>
</dbReference>
<proteinExistence type="inferred from homology"/>
<comment type="function">
    <text evidence="4">Catalyzes two steps in the biosynthesis of coenzyme A. In the first step cysteine is conjugated to 4'-phosphopantothenate to form 4-phosphopantothenoylcysteine, in the latter compound is decarboxylated to form 4'-phosphopantotheine.</text>
</comment>
<keyword evidence="3" id="KW-0511">Multifunctional enzyme</keyword>
<evidence type="ECO:0000259" key="6">
    <source>
        <dbReference type="Pfam" id="PF04127"/>
    </source>
</evidence>
<dbReference type="GO" id="GO:0004632">
    <property type="term" value="F:phosphopantothenate--cysteine ligase activity"/>
    <property type="evidence" value="ECO:0007669"/>
    <property type="project" value="UniProtKB-UniRule"/>
</dbReference>
<dbReference type="InterPro" id="IPR036551">
    <property type="entry name" value="Flavin_trans-like"/>
</dbReference>
<comment type="similarity">
    <text evidence="3 4">In the N-terminal section; belongs to the HFCD (homo-oligomeric flavin containing Cys decarboxylase) superfamily.</text>
</comment>
<feature type="binding site" evidence="3">
    <location>
        <position position="346"/>
    </location>
    <ligand>
        <name>CTP</name>
        <dbReference type="ChEBI" id="CHEBI:37563"/>
    </ligand>
</feature>
<accession>A0A6M1SXU5</accession>
<dbReference type="EMBL" id="JAALLT010000003">
    <property type="protein sequence ID" value="NGP77098.1"/>
    <property type="molecule type" value="Genomic_DNA"/>
</dbReference>
<feature type="domain" description="Flavoprotein" evidence="5">
    <location>
        <begin position="5"/>
        <end position="177"/>
    </location>
</feature>
<protein>
    <recommendedName>
        <fullName evidence="3">Coenzyme A biosynthesis bifunctional protein CoaBC</fullName>
    </recommendedName>
    <alternativeName>
        <fullName evidence="3">DNA/pantothenate metabolism flavoprotein</fullName>
    </alternativeName>
    <alternativeName>
        <fullName evidence="3">Phosphopantothenoylcysteine synthetase/decarboxylase</fullName>
        <shortName evidence="3">PPCS-PPCDC</shortName>
    </alternativeName>
    <domain>
        <recommendedName>
            <fullName evidence="3">Phosphopantothenoylcysteine decarboxylase</fullName>
            <shortName evidence="3">PPC decarboxylase</shortName>
            <shortName evidence="3">PPC-DC</shortName>
            <ecNumber evidence="3">4.1.1.36</ecNumber>
        </recommendedName>
        <alternativeName>
            <fullName evidence="3">CoaC</fullName>
        </alternativeName>
    </domain>
    <domain>
        <recommendedName>
            <fullName evidence="3">Phosphopantothenate--cysteine ligase</fullName>
            <ecNumber evidence="3">6.3.2.5</ecNumber>
        </recommendedName>
        <alternativeName>
            <fullName evidence="3">CoaB</fullName>
        </alternativeName>
        <alternativeName>
            <fullName evidence="3">Phosphopantothenoylcysteine synthetase</fullName>
            <shortName evidence="3">PPC synthetase</shortName>
            <shortName evidence="3">PPC-S</shortName>
        </alternativeName>
    </domain>
</protein>
<evidence type="ECO:0000313" key="8">
    <source>
        <dbReference type="Proteomes" id="UP000473278"/>
    </source>
</evidence>
<comment type="caution">
    <text evidence="7">The sequence shown here is derived from an EMBL/GenBank/DDBJ whole genome shotgun (WGS) entry which is preliminary data.</text>
</comment>
<feature type="domain" description="DNA/pantothenate metabolism flavoprotein C-terminal" evidence="6">
    <location>
        <begin position="191"/>
        <end position="396"/>
    </location>
</feature>
<dbReference type="GO" id="GO:0004633">
    <property type="term" value="F:phosphopantothenoylcysteine decarboxylase activity"/>
    <property type="evidence" value="ECO:0007669"/>
    <property type="project" value="UniProtKB-UniRule"/>
</dbReference>